<dbReference type="GO" id="GO:0042393">
    <property type="term" value="F:histone binding"/>
    <property type="evidence" value="ECO:0007669"/>
    <property type="project" value="TreeGrafter"/>
</dbReference>
<keyword evidence="10" id="KW-0805">Transcription regulation</keyword>
<dbReference type="Proteomes" id="UP000094020">
    <property type="component" value="Chromosome 5"/>
</dbReference>
<feature type="compositionally biased region" description="Low complexity" evidence="20">
    <location>
        <begin position="166"/>
        <end position="177"/>
    </location>
</feature>
<proteinExistence type="inferred from homology"/>
<feature type="compositionally biased region" description="Acidic residues" evidence="20">
    <location>
        <begin position="612"/>
        <end position="648"/>
    </location>
</feature>
<evidence type="ECO:0000256" key="9">
    <source>
        <dbReference type="ARBA" id="ARBA00022853"/>
    </source>
</evidence>
<evidence type="ECO:0000256" key="13">
    <source>
        <dbReference type="ARBA" id="ARBA00023163"/>
    </source>
</evidence>
<feature type="region of interest" description="Disordered" evidence="20">
    <location>
        <begin position="1891"/>
        <end position="1916"/>
    </location>
</feature>
<feature type="region of interest" description="Disordered" evidence="20">
    <location>
        <begin position="990"/>
        <end position="1060"/>
    </location>
</feature>
<feature type="compositionally biased region" description="Acidic residues" evidence="20">
    <location>
        <begin position="1019"/>
        <end position="1046"/>
    </location>
</feature>
<gene>
    <name evidence="23" type="ORF">I206_04507</name>
    <name evidence="24" type="ORF">I206_103920</name>
</gene>
<dbReference type="PROSITE" id="PS51192">
    <property type="entry name" value="HELICASE_ATP_BIND_1"/>
    <property type="match status" value="1"/>
</dbReference>
<feature type="coiled-coil region" evidence="19">
    <location>
        <begin position="1832"/>
        <end position="1863"/>
    </location>
</feature>
<evidence type="ECO:0000256" key="15">
    <source>
        <dbReference type="ARBA" id="ARBA00037570"/>
    </source>
</evidence>
<evidence type="ECO:0000256" key="4">
    <source>
        <dbReference type="ARBA" id="ARBA00012551"/>
    </source>
</evidence>
<dbReference type="GO" id="GO:0016887">
    <property type="term" value="F:ATP hydrolysis activity"/>
    <property type="evidence" value="ECO:0007669"/>
    <property type="project" value="TreeGrafter"/>
</dbReference>
<dbReference type="InterPro" id="IPR000330">
    <property type="entry name" value="SNF2_N"/>
</dbReference>
<organism evidence="23">
    <name type="scientific">Kwoniella pini CBS 10737</name>
    <dbReference type="NCBI Taxonomy" id="1296096"/>
    <lineage>
        <taxon>Eukaryota</taxon>
        <taxon>Fungi</taxon>
        <taxon>Dikarya</taxon>
        <taxon>Basidiomycota</taxon>
        <taxon>Agaricomycotina</taxon>
        <taxon>Tremellomycetes</taxon>
        <taxon>Tremellales</taxon>
        <taxon>Cryptococcaceae</taxon>
        <taxon>Kwoniella</taxon>
    </lineage>
</organism>
<evidence type="ECO:0000256" key="20">
    <source>
        <dbReference type="SAM" id="MobiDB-lite"/>
    </source>
</evidence>
<evidence type="ECO:0000256" key="8">
    <source>
        <dbReference type="ARBA" id="ARBA00022840"/>
    </source>
</evidence>
<name>A0A1B9I355_9TREE</name>
<feature type="region of interest" description="Disordered" evidence="20">
    <location>
        <begin position="219"/>
        <end position="411"/>
    </location>
</feature>
<keyword evidence="19" id="KW-0175">Coiled coil</keyword>
<evidence type="ECO:0000256" key="14">
    <source>
        <dbReference type="ARBA" id="ARBA00023242"/>
    </source>
</evidence>
<dbReference type="STRING" id="1296096.A0A1B9I355"/>
<feature type="region of interest" description="Disordered" evidence="20">
    <location>
        <begin position="1"/>
        <end position="82"/>
    </location>
</feature>
<feature type="compositionally biased region" description="Basic residues" evidence="20">
    <location>
        <begin position="265"/>
        <end position="274"/>
    </location>
</feature>
<dbReference type="GO" id="GO:0000812">
    <property type="term" value="C:Swr1 complex"/>
    <property type="evidence" value="ECO:0007669"/>
    <property type="project" value="TreeGrafter"/>
</dbReference>
<dbReference type="KEGG" id="kpin:30172876"/>
<dbReference type="CDD" id="cd18793">
    <property type="entry name" value="SF2_C_SNF"/>
    <property type="match status" value="1"/>
</dbReference>
<dbReference type="EMBL" id="CP144523">
    <property type="protein sequence ID" value="WWC69976.1"/>
    <property type="molecule type" value="Genomic_DNA"/>
</dbReference>
<evidence type="ECO:0000256" key="11">
    <source>
        <dbReference type="ARBA" id="ARBA00023125"/>
    </source>
</evidence>
<evidence type="ECO:0000256" key="5">
    <source>
        <dbReference type="ARBA" id="ARBA00022741"/>
    </source>
</evidence>
<dbReference type="SMART" id="SM00487">
    <property type="entry name" value="DEXDc"/>
    <property type="match status" value="1"/>
</dbReference>
<dbReference type="OrthoDB" id="372624at2759"/>
<comment type="catalytic activity">
    <reaction evidence="17">
        <text>ATP + H2O = ADP + phosphate + H(+)</text>
        <dbReference type="Rhea" id="RHEA:13065"/>
        <dbReference type="ChEBI" id="CHEBI:15377"/>
        <dbReference type="ChEBI" id="CHEBI:15378"/>
        <dbReference type="ChEBI" id="CHEBI:30616"/>
        <dbReference type="ChEBI" id="CHEBI:43474"/>
        <dbReference type="ChEBI" id="CHEBI:456216"/>
        <dbReference type="EC" id="3.6.4.12"/>
    </reaction>
</comment>
<feature type="region of interest" description="Disordered" evidence="20">
    <location>
        <begin position="602"/>
        <end position="828"/>
    </location>
</feature>
<dbReference type="PANTHER" id="PTHR45685">
    <property type="entry name" value="HELICASE SRCAP-RELATED"/>
    <property type="match status" value="1"/>
</dbReference>
<dbReference type="InterPro" id="IPR014001">
    <property type="entry name" value="Helicase_ATP-bd"/>
</dbReference>
<keyword evidence="25" id="KW-1185">Reference proteome</keyword>
<feature type="compositionally biased region" description="Pro residues" evidence="20">
    <location>
        <begin position="365"/>
        <end position="375"/>
    </location>
</feature>
<dbReference type="GO" id="GO:0006338">
    <property type="term" value="P:chromatin remodeling"/>
    <property type="evidence" value="ECO:0007669"/>
    <property type="project" value="TreeGrafter"/>
</dbReference>
<evidence type="ECO:0000256" key="17">
    <source>
        <dbReference type="ARBA" id="ARBA00047995"/>
    </source>
</evidence>
<feature type="domain" description="Helicase C-terminal" evidence="22">
    <location>
        <begin position="1624"/>
        <end position="1777"/>
    </location>
</feature>
<comment type="similarity">
    <text evidence="2">Belongs to the SNF2/RAD54 helicase family. SWR1 subfamily.</text>
</comment>
<evidence type="ECO:0000313" key="23">
    <source>
        <dbReference type="EMBL" id="OCF49976.1"/>
    </source>
</evidence>
<feature type="compositionally biased region" description="Polar residues" evidence="20">
    <location>
        <begin position="1894"/>
        <end position="1905"/>
    </location>
</feature>
<evidence type="ECO:0000313" key="24">
    <source>
        <dbReference type="EMBL" id="WWC69976.1"/>
    </source>
</evidence>
<keyword evidence="6" id="KW-0378">Hydrolase</keyword>
<keyword evidence="7" id="KW-0347">Helicase</keyword>
<feature type="compositionally biased region" description="Polar residues" evidence="20">
    <location>
        <begin position="1"/>
        <end position="42"/>
    </location>
</feature>
<evidence type="ECO:0000313" key="25">
    <source>
        <dbReference type="Proteomes" id="UP000094020"/>
    </source>
</evidence>
<comment type="subcellular location">
    <subcellularLocation>
        <location evidence="1">Nucleus</location>
    </subcellularLocation>
</comment>
<feature type="compositionally biased region" description="Polar residues" evidence="20">
    <location>
        <begin position="766"/>
        <end position="777"/>
    </location>
</feature>
<dbReference type="GeneID" id="30172876"/>
<accession>A0A1B9I355</accession>
<evidence type="ECO:0000256" key="12">
    <source>
        <dbReference type="ARBA" id="ARBA00023159"/>
    </source>
</evidence>
<protein>
    <recommendedName>
        <fullName evidence="16">Helicase SWR1</fullName>
        <ecNumber evidence="4">3.6.4.12</ecNumber>
    </recommendedName>
    <alternativeName>
        <fullName evidence="18">Helicase swr1</fullName>
    </alternativeName>
</protein>
<dbReference type="InterPro" id="IPR027417">
    <property type="entry name" value="P-loop_NTPase"/>
</dbReference>
<dbReference type="Pfam" id="PF07529">
    <property type="entry name" value="HSA"/>
    <property type="match status" value="1"/>
</dbReference>
<dbReference type="SUPFAM" id="SSF52540">
    <property type="entry name" value="P-loop containing nucleoside triphosphate hydrolases"/>
    <property type="match status" value="2"/>
</dbReference>
<dbReference type="InterPro" id="IPR001650">
    <property type="entry name" value="Helicase_C-like"/>
</dbReference>
<dbReference type="GO" id="GO:0005524">
    <property type="term" value="F:ATP binding"/>
    <property type="evidence" value="ECO:0007669"/>
    <property type="project" value="UniProtKB-KW"/>
</dbReference>
<dbReference type="SMART" id="SM00490">
    <property type="entry name" value="HELICc"/>
    <property type="match status" value="1"/>
</dbReference>
<evidence type="ECO:0000256" key="10">
    <source>
        <dbReference type="ARBA" id="ARBA00023015"/>
    </source>
</evidence>
<dbReference type="GO" id="GO:0003678">
    <property type="term" value="F:DNA helicase activity"/>
    <property type="evidence" value="ECO:0007669"/>
    <property type="project" value="UniProtKB-EC"/>
</dbReference>
<evidence type="ECO:0000259" key="22">
    <source>
        <dbReference type="PROSITE" id="PS51194"/>
    </source>
</evidence>
<feature type="compositionally biased region" description="Polar residues" evidence="20">
    <location>
        <begin position="723"/>
        <end position="733"/>
    </location>
</feature>
<dbReference type="Pfam" id="PF00176">
    <property type="entry name" value="SNF2-rel_dom"/>
    <property type="match status" value="1"/>
</dbReference>
<reference evidence="23" key="1">
    <citation type="submission" date="2013-07" db="EMBL/GenBank/DDBJ databases">
        <title>The Genome Sequence of Cryptococcus pinus CBS10737.</title>
        <authorList>
            <consortium name="The Broad Institute Genome Sequencing Platform"/>
            <person name="Cuomo C."/>
            <person name="Litvintseva A."/>
            <person name="Chen Y."/>
            <person name="Heitman J."/>
            <person name="Sun S."/>
            <person name="Springer D."/>
            <person name="Dromer F."/>
            <person name="Young S.K."/>
            <person name="Zeng Q."/>
            <person name="Gargeya S."/>
            <person name="Fitzgerald M."/>
            <person name="Abouelleil A."/>
            <person name="Alvarado L."/>
            <person name="Berlin A.M."/>
            <person name="Chapman S.B."/>
            <person name="Dewar J."/>
            <person name="Goldberg J."/>
            <person name="Griggs A."/>
            <person name="Gujja S."/>
            <person name="Hansen M."/>
            <person name="Howarth C."/>
            <person name="Imamovic A."/>
            <person name="Larimer J."/>
            <person name="McCowan C."/>
            <person name="Murphy C."/>
            <person name="Pearson M."/>
            <person name="Priest M."/>
            <person name="Roberts A."/>
            <person name="Saif S."/>
            <person name="Shea T."/>
            <person name="Sykes S."/>
            <person name="Wortman J."/>
            <person name="Nusbaum C."/>
            <person name="Birren B."/>
        </authorList>
    </citation>
    <scope>NUCLEOTIDE SEQUENCE [LARGE SCALE GENOMIC DNA]</scope>
    <source>
        <strain evidence="23">CBS 10737</strain>
    </source>
</reference>
<evidence type="ECO:0000256" key="2">
    <source>
        <dbReference type="ARBA" id="ARBA00009220"/>
    </source>
</evidence>
<dbReference type="InterPro" id="IPR050520">
    <property type="entry name" value="INO80/SWR1_helicase"/>
</dbReference>
<evidence type="ECO:0000259" key="21">
    <source>
        <dbReference type="PROSITE" id="PS51192"/>
    </source>
</evidence>
<dbReference type="Gene3D" id="3.40.50.300">
    <property type="entry name" value="P-loop containing nucleotide triphosphate hydrolases"/>
    <property type="match status" value="1"/>
</dbReference>
<keyword evidence="9" id="KW-0156">Chromatin regulator</keyword>
<feature type="region of interest" description="Disordered" evidence="20">
    <location>
        <begin position="923"/>
        <end position="953"/>
    </location>
</feature>
<evidence type="ECO:0000256" key="19">
    <source>
        <dbReference type="SAM" id="Coils"/>
    </source>
</evidence>
<evidence type="ECO:0000256" key="16">
    <source>
        <dbReference type="ARBA" id="ARBA00040599"/>
    </source>
</evidence>
<keyword evidence="13" id="KW-0804">Transcription</keyword>
<dbReference type="PROSITE" id="PS51194">
    <property type="entry name" value="HELICASE_CTER"/>
    <property type="match status" value="1"/>
</dbReference>
<dbReference type="EMBL" id="KI894011">
    <property type="protein sequence ID" value="OCF49976.1"/>
    <property type="molecule type" value="Genomic_DNA"/>
</dbReference>
<dbReference type="Pfam" id="PF00271">
    <property type="entry name" value="Helicase_C"/>
    <property type="match status" value="1"/>
</dbReference>
<dbReference type="RefSeq" id="XP_019011195.1">
    <property type="nucleotide sequence ID" value="XM_019156237.1"/>
</dbReference>
<comment type="function">
    <text evidence="15">Catalytic component of the SWR1 complex which mediates the ATP-dependent exchange of histone H2A for the H2A variant HZT1 leading to transcriptional regulation of selected genes by chromatin remodeling.</text>
</comment>
<dbReference type="EC" id="3.6.4.12" evidence="4"/>
<comment type="subunit">
    <text evidence="3">Component of the SWR1 chromatin-remodeling complex.</text>
</comment>
<feature type="domain" description="Helicase ATP-binding" evidence="21">
    <location>
        <begin position="1088"/>
        <end position="1253"/>
    </location>
</feature>
<dbReference type="Gene3D" id="3.40.50.10810">
    <property type="entry name" value="Tandem AAA-ATPase domain"/>
    <property type="match status" value="1"/>
</dbReference>
<reference evidence="24" key="4">
    <citation type="submission" date="2024-02" db="EMBL/GenBank/DDBJ databases">
        <title>Comparative genomics of Cryptococcus and Kwoniella reveals pathogenesis evolution and contrasting modes of karyotype evolution via chromosome fusion or intercentromeric recombination.</title>
        <authorList>
            <person name="Coelho M.A."/>
            <person name="David-Palma M."/>
            <person name="Shea T."/>
            <person name="Bowers K."/>
            <person name="McGinley-Smith S."/>
            <person name="Mohammad A.W."/>
            <person name="Gnirke A."/>
            <person name="Yurkov A.M."/>
            <person name="Nowrousian M."/>
            <person name="Sun S."/>
            <person name="Cuomo C.A."/>
            <person name="Heitman J."/>
        </authorList>
    </citation>
    <scope>NUCLEOTIDE SEQUENCE</scope>
    <source>
        <strain evidence="24">CBS 10737</strain>
    </source>
</reference>
<dbReference type="InterPro" id="IPR049730">
    <property type="entry name" value="SNF2/RAD54-like_C"/>
</dbReference>
<keyword evidence="11" id="KW-0238">DNA-binding</keyword>
<evidence type="ECO:0000256" key="3">
    <source>
        <dbReference type="ARBA" id="ARBA00011826"/>
    </source>
</evidence>
<reference evidence="23" key="3">
    <citation type="submission" date="2016-07" db="EMBL/GenBank/DDBJ databases">
        <title>Evolution of pathogenesis and genome organization in the Tremellales.</title>
        <authorList>
            <person name="Cuomo C."/>
            <person name="Litvintseva A."/>
            <person name="Heitman J."/>
            <person name="Chen Y."/>
            <person name="Sun S."/>
            <person name="Springer D."/>
            <person name="Dromer F."/>
            <person name="Young S."/>
            <person name="Zeng Q."/>
            <person name="Chapman S."/>
            <person name="Gujja S."/>
            <person name="Saif S."/>
            <person name="Birren B."/>
        </authorList>
    </citation>
    <scope>NUCLEOTIDE SEQUENCE</scope>
    <source>
        <strain evidence="23">CBS 10737</strain>
    </source>
</reference>
<dbReference type="CDD" id="cd18003">
    <property type="entry name" value="DEXQc_SRCAP"/>
    <property type="match status" value="1"/>
</dbReference>
<keyword evidence="8" id="KW-0067">ATP-binding</keyword>
<keyword evidence="5" id="KW-0547">Nucleotide-binding</keyword>
<keyword evidence="12" id="KW-0010">Activator</keyword>
<reference evidence="24" key="2">
    <citation type="submission" date="2013-07" db="EMBL/GenBank/DDBJ databases">
        <authorList>
            <consortium name="The Broad Institute Genome Sequencing Platform"/>
            <person name="Cuomo C."/>
            <person name="Litvintseva A."/>
            <person name="Chen Y."/>
            <person name="Heitman J."/>
            <person name="Sun S."/>
            <person name="Springer D."/>
            <person name="Dromer F."/>
            <person name="Young S.K."/>
            <person name="Zeng Q."/>
            <person name="Gargeya S."/>
            <person name="Fitzgerald M."/>
            <person name="Abouelleil A."/>
            <person name="Alvarado L."/>
            <person name="Berlin A.M."/>
            <person name="Chapman S.B."/>
            <person name="Dewar J."/>
            <person name="Goldberg J."/>
            <person name="Griggs A."/>
            <person name="Gujja S."/>
            <person name="Hansen M."/>
            <person name="Howarth C."/>
            <person name="Imamovic A."/>
            <person name="Larimer J."/>
            <person name="McCowan C."/>
            <person name="Murphy C."/>
            <person name="Pearson M."/>
            <person name="Priest M."/>
            <person name="Roberts A."/>
            <person name="Saif S."/>
            <person name="Shea T."/>
            <person name="Sykes S."/>
            <person name="Wortman J."/>
            <person name="Nusbaum C."/>
            <person name="Birren B."/>
        </authorList>
    </citation>
    <scope>NUCLEOTIDE SEQUENCE</scope>
    <source>
        <strain evidence="24">CBS 10737</strain>
    </source>
</reference>
<dbReference type="GO" id="GO:0003677">
    <property type="term" value="F:DNA binding"/>
    <property type="evidence" value="ECO:0007669"/>
    <property type="project" value="UniProtKB-KW"/>
</dbReference>
<dbReference type="PANTHER" id="PTHR45685:SF1">
    <property type="entry name" value="HELICASE SRCAP"/>
    <property type="match status" value="1"/>
</dbReference>
<keyword evidence="14" id="KW-0539">Nucleus</keyword>
<dbReference type="InterPro" id="IPR038718">
    <property type="entry name" value="SNF2-like_sf"/>
</dbReference>
<evidence type="ECO:0000256" key="1">
    <source>
        <dbReference type="ARBA" id="ARBA00004123"/>
    </source>
</evidence>
<dbReference type="FunFam" id="3.40.50.10810:FF:000051">
    <property type="entry name" value="Helicase SWR1"/>
    <property type="match status" value="1"/>
</dbReference>
<evidence type="ECO:0000256" key="6">
    <source>
        <dbReference type="ARBA" id="ARBA00022801"/>
    </source>
</evidence>
<evidence type="ECO:0000256" key="7">
    <source>
        <dbReference type="ARBA" id="ARBA00022806"/>
    </source>
</evidence>
<feature type="compositionally biased region" description="Acidic residues" evidence="20">
    <location>
        <begin position="678"/>
        <end position="698"/>
    </location>
</feature>
<feature type="region of interest" description="Disordered" evidence="20">
    <location>
        <begin position="166"/>
        <end position="200"/>
    </location>
</feature>
<sequence>MTSNAFNTLNQPASPSNLLVNSASPPIQSHANGSIPSGTSRSLRSRPSDAGPSTLPAPSPKVAKRRSPSISASAQGYRAPTPKEINQITRRLGDENVRLKREELLLQKEQQLKEVLEGHDDAIREQFHLERFVTMITGWDPKAAKTDNSPVFLDWKDQRHNLLSLLPPSTSSLSTPSQAGPSRPRHSLSARTTRRAAQEQSEILAQVVAPSSHPINGHALASKSPIKALDPLPTTTPTTARGRGRRRASETASDYVELVQETPVRRKPGPKPKNRPADIEMLPPPVPVNKAKGSRRATMGESLMATNEVKEEVPAPGGEKGKKRGRMSLPNLPAAKKTRGAKVAIEDSETIVSPTIEISKDSSPQPEPSPTPAPLPSLAHLPFPPPPKRPSERFGPRTIYYTDPSQKPSAPAKYDGQLAPILESYIHLEDSGNVSDMKILENRAAKDGYYRARVMYLQSHGRLQRLIDEAENEEQLLAGNSSAQKLIHKIPSRKTDHHDSLMAHMVQVRNAMLNEAKLKPVVSKRIARMIQVYWERIEGREERERLTEEKERKRLGKELIKGLRKRWSLAVKIVRAKLLEIQKIEQDRLGKEHLQNMLQRSTGLLESQVTGPDEEEALDSEEELSDATEDISAAEDSEEEEDEAENTEPNDRDINMELLPTSSPILDPTVDGDQRIDSDDDEDQEDEEEGVDELEDRDQADLRFLVAEGEEDGIAQCDEMQMDVSNGQASSPLIENLAPEQASGGTEADGKPTPPPTSPPRGNYLAKNNPNTDSATGLSPDPLDILPNPVRSPSPDPIDTLSAIEARPDANPLANGHPLPPPPPLMRSRRARGVKVPVAALQDEDPDANDIEYIVAPTSDLDEQDVELDVEMENDSEAVESDSEDEGLLKDADIPIEELLKRYGYPAPARIGANGIADVGIQRGSPVDGKAPSPEVNGTDQVTHSVAPKEGDLPLRDEAHEIANKTIDQSLLDDRLLDVPVSPPFLIEGKRQRKARSVWSPDHETPQHLTSRKPKIELLDDEDVEMTPEPTSEESEDEEESDSVEEVAEREGLENGDVEVDEGPRVRQPFLLRGTLRPYQQAGLEWLASLWGNGMNGILADEMGLGKTIQTISLLGHLACDKGIWGQHLIIVPTSVILNWEMEFKKFFPGMKVLTYYGNQKERKEKRVGWLTENSWQVCITSYQIVLADQHIFRRKSWCYLILDEAHNIKNFRSQRWQTLLGFKAQRRLLLTGTPLQNNLMELWSLLYFLMPGGIGADATAVVGFANHREFMEWFSNPMDKAIETGDAMDEETLATVSKLHTLLRPFILRRLKSEVETQLPGKFEHVVYCKLSKRQRFLYDEFMSRSSTKEALTTGGYLGVMNTLMQLRKVCNHPDLFEVRPVRTSFAMDCIAREYEPAEVLLRRRLLADLDEKQTDCFSLGLVITGHEGESAWVCQSRQHLDASHRLPHAIESSIARRGKPPSGPKKDTRTVEGWLKYQAWAHEQASVQRWRSLRDTNKRRCSSQPLYGSTLLDMLGNIPNYFLPLSATPRRNEYFAEYRPPAHNLILSLPERAKTFEPIIDLFAVIPPNVVARDMTRYALPGLSPFSHPSLTEESFDTLHRSTVKLQIAFPDSSLLQYDCGKLQTLYTMLRDLKAGGHRVLIFTQMTKVLDILEIFLSYNGHRYLRLDGSTKIEDRQVITERFNSDPKYFVFIASSRSGGVGINLTGADTVFFYDSDWNPSMDRQCMDRAHRIGQTREVHIYRFVSSHTVEENMLKKAEQKRMLDHMVIQQGEFNNDWWGRVGWKDMFGDVTDGDDPSNKARTIDEDQGVIDVDVEGTPIAEEVNNLKPRAGQERELARVLAEVEDEEDVQAAKIAQNENELDFQEFDEIPNGVTTKKTTIQNKVSFDIQHSDSGTPRTNTPMIGTEDDVEEADEEDDGIGAVDEYMLHWVEEDWNYFISFRA</sequence>
<dbReference type="Gene3D" id="1.20.120.850">
    <property type="entry name" value="SWI2/SNF2 ATPases, N-terminal domain"/>
    <property type="match status" value="1"/>
</dbReference>
<evidence type="ECO:0000256" key="18">
    <source>
        <dbReference type="ARBA" id="ARBA00074297"/>
    </source>
</evidence>
<dbReference type="InterPro" id="IPR014012">
    <property type="entry name" value="HSA_dom"/>
</dbReference>
<feature type="compositionally biased region" description="Basic residues" evidence="20">
    <location>
        <begin position="183"/>
        <end position="194"/>
    </location>
</feature>